<dbReference type="EMBL" id="JH370136">
    <property type="protein sequence ID" value="ELA41980.1"/>
    <property type="molecule type" value="Genomic_DNA"/>
</dbReference>
<dbReference type="PANTHER" id="PTHR23078:SF3">
    <property type="entry name" value="VESICLE-FUSING ATPASE"/>
    <property type="match status" value="1"/>
</dbReference>
<accession>L2GNA3</accession>
<gene>
    <name evidence="6" type="ORF">VICG_00997</name>
</gene>
<keyword evidence="7" id="KW-1185">Reference proteome</keyword>
<evidence type="ECO:0000256" key="3">
    <source>
        <dbReference type="ARBA" id="ARBA00022840"/>
    </source>
</evidence>
<evidence type="ECO:0000256" key="2">
    <source>
        <dbReference type="ARBA" id="ARBA00022741"/>
    </source>
</evidence>
<dbReference type="GO" id="GO:0043001">
    <property type="term" value="P:Golgi to plasma membrane protein transport"/>
    <property type="evidence" value="ECO:0007669"/>
    <property type="project" value="TreeGrafter"/>
</dbReference>
<dbReference type="HOGENOM" id="CLU_1866693_0_0_1"/>
<dbReference type="VEuPathDB" id="MicrosporidiaDB:VICG_00997"/>
<keyword evidence="5" id="KW-0378">Hydrolase</keyword>
<sequence length="137" mass="15799">MVGMSENEKVNCIKEKFMEAYKSEEAIVIFDDIEGLIEYVGIGPRFSNSILQAIKIFAKAEDKNKLFVLGTTSMPDVLKECGIYDCFSHSFHISNITLEDYEQLCRQNSEFRNIRFEEEVPLKKIMAELSHPDMSMK</sequence>
<dbReference type="GO" id="GO:0035494">
    <property type="term" value="P:SNARE complex disassembly"/>
    <property type="evidence" value="ECO:0007669"/>
    <property type="project" value="InterPro"/>
</dbReference>
<dbReference type="GO" id="GO:0005524">
    <property type="term" value="F:ATP binding"/>
    <property type="evidence" value="ECO:0007669"/>
    <property type="project" value="UniProtKB-UniRule"/>
</dbReference>
<comment type="function">
    <text evidence="4 5">Required for vesicle-mediated transport. Catalyzes the fusion of transport vesicles within the Golgi cisternae. Is also required for transport from the endoplasmic reticulum to the Golgi stack. Seems to function as a fusion protein required for the delivery of cargo proteins to all compartments of the Golgi stack independent of vesicle origin.</text>
</comment>
<keyword evidence="5" id="KW-0963">Cytoplasm</keyword>
<dbReference type="RefSeq" id="XP_007604444.1">
    <property type="nucleotide sequence ID" value="XM_007604382.1"/>
</dbReference>
<dbReference type="FunFam" id="3.40.50.300:FF:000166">
    <property type="entry name" value="vesicle-fusing ATPase isoform X1"/>
    <property type="match status" value="1"/>
</dbReference>
<evidence type="ECO:0000313" key="7">
    <source>
        <dbReference type="Proteomes" id="UP000011082"/>
    </source>
</evidence>
<dbReference type="PANTHER" id="PTHR23078">
    <property type="entry name" value="VESICULAR-FUSION PROTEIN NSF"/>
    <property type="match status" value="1"/>
</dbReference>
<keyword evidence="3 5" id="KW-0067">ATP-binding</keyword>
<dbReference type="AlphaFoldDB" id="L2GNA3"/>
<dbReference type="SUPFAM" id="SSF52540">
    <property type="entry name" value="P-loop containing nucleoside triphosphate hydrolases"/>
    <property type="match status" value="1"/>
</dbReference>
<dbReference type="Gene3D" id="3.40.50.300">
    <property type="entry name" value="P-loop containing nucleotide triphosphate hydrolases"/>
    <property type="match status" value="1"/>
</dbReference>
<dbReference type="GO" id="GO:0016887">
    <property type="term" value="F:ATP hydrolysis activity"/>
    <property type="evidence" value="ECO:0007669"/>
    <property type="project" value="InterPro"/>
</dbReference>
<evidence type="ECO:0000256" key="4">
    <source>
        <dbReference type="ARBA" id="ARBA00056429"/>
    </source>
</evidence>
<evidence type="ECO:0000256" key="5">
    <source>
        <dbReference type="RuleBase" id="RU367045"/>
    </source>
</evidence>
<dbReference type="GO" id="GO:0006891">
    <property type="term" value="P:intra-Golgi vesicle-mediated transport"/>
    <property type="evidence" value="ECO:0007669"/>
    <property type="project" value="TreeGrafter"/>
</dbReference>
<dbReference type="Proteomes" id="UP000011082">
    <property type="component" value="Unassembled WGS sequence"/>
</dbReference>
<keyword evidence="5" id="KW-0931">ER-Golgi transport</keyword>
<dbReference type="STRING" id="993615.L2GNA3"/>
<reference evidence="7" key="1">
    <citation type="submission" date="2011-05" db="EMBL/GenBank/DDBJ databases">
        <title>The genome sequence of Vittaforma corneae strain ATCC 50505.</title>
        <authorList>
            <consortium name="The Broad Institute Genome Sequencing Platform"/>
            <person name="Cuomo C."/>
            <person name="Didier E."/>
            <person name="Bowers L."/>
            <person name="Young S.K."/>
            <person name="Zeng Q."/>
            <person name="Gargeya S."/>
            <person name="Fitzgerald M."/>
            <person name="Haas B."/>
            <person name="Abouelleil A."/>
            <person name="Alvarado L."/>
            <person name="Arachchi H.M."/>
            <person name="Berlin A."/>
            <person name="Chapman S.B."/>
            <person name="Gearin G."/>
            <person name="Goldberg J."/>
            <person name="Griggs A."/>
            <person name="Gujja S."/>
            <person name="Hansen M."/>
            <person name="Heiman D."/>
            <person name="Howarth C."/>
            <person name="Larimer J."/>
            <person name="Lui A."/>
            <person name="MacDonald P.J.P."/>
            <person name="McCowen C."/>
            <person name="Montmayeur A."/>
            <person name="Murphy C."/>
            <person name="Neiman D."/>
            <person name="Pearson M."/>
            <person name="Priest M."/>
            <person name="Roberts A."/>
            <person name="Saif S."/>
            <person name="Shea T."/>
            <person name="Sisk P."/>
            <person name="Stolte C."/>
            <person name="Sykes S."/>
            <person name="Wortman J."/>
            <person name="Nusbaum C."/>
            <person name="Birren B."/>
        </authorList>
    </citation>
    <scope>NUCLEOTIDE SEQUENCE [LARGE SCALE GENOMIC DNA]</scope>
    <source>
        <strain evidence="7">ATCC 50505</strain>
    </source>
</reference>
<dbReference type="InParanoid" id="L2GNA3"/>
<dbReference type="InterPro" id="IPR027417">
    <property type="entry name" value="P-loop_NTPase"/>
</dbReference>
<comment type="subcellular location">
    <subcellularLocation>
        <location evidence="5">Cytoplasm</location>
    </subcellularLocation>
</comment>
<dbReference type="OrthoDB" id="9982946at2759"/>
<evidence type="ECO:0000256" key="1">
    <source>
        <dbReference type="ARBA" id="ARBA00006914"/>
    </source>
</evidence>
<dbReference type="GeneID" id="19881709"/>
<organism evidence="6 7">
    <name type="scientific">Vittaforma corneae (strain ATCC 50505)</name>
    <name type="common">Microsporidian parasite</name>
    <name type="synonym">Nosema corneum</name>
    <dbReference type="NCBI Taxonomy" id="993615"/>
    <lineage>
        <taxon>Eukaryota</taxon>
        <taxon>Fungi</taxon>
        <taxon>Fungi incertae sedis</taxon>
        <taxon>Microsporidia</taxon>
        <taxon>Nosematidae</taxon>
        <taxon>Vittaforma</taxon>
    </lineage>
</organism>
<name>L2GNA3_VITCO</name>
<evidence type="ECO:0000313" key="6">
    <source>
        <dbReference type="EMBL" id="ELA41980.1"/>
    </source>
</evidence>
<dbReference type="InterPro" id="IPR039812">
    <property type="entry name" value="Vesicle-fus_ATPase"/>
</dbReference>
<keyword evidence="5" id="KW-0653">Protein transport</keyword>
<proteinExistence type="inferred from homology"/>
<keyword evidence="2 5" id="KW-0547">Nucleotide-binding</keyword>
<dbReference type="GO" id="GO:0005795">
    <property type="term" value="C:Golgi stack"/>
    <property type="evidence" value="ECO:0007669"/>
    <property type="project" value="TreeGrafter"/>
</dbReference>
<keyword evidence="5" id="KW-0813">Transport</keyword>
<protein>
    <recommendedName>
        <fullName evidence="5">Vesicular-fusion protein SEC18</fullName>
    </recommendedName>
</protein>
<comment type="similarity">
    <text evidence="1 5">Belongs to the AAA ATPase family.</text>
</comment>